<proteinExistence type="predicted"/>
<keyword evidence="2" id="KW-1185">Reference proteome</keyword>
<dbReference type="RefSeq" id="XP_005706432.1">
    <property type="nucleotide sequence ID" value="XM_005706375.1"/>
</dbReference>
<accession>M2XIJ8</accession>
<evidence type="ECO:0000313" key="1">
    <source>
        <dbReference type="EMBL" id="EME29912.1"/>
    </source>
</evidence>
<protein>
    <submittedName>
        <fullName evidence="1">Uncharacterized protein</fullName>
    </submittedName>
</protein>
<dbReference type="GeneID" id="17088675"/>
<dbReference type="OrthoDB" id="10386728at2759"/>
<reference evidence="2" key="1">
    <citation type="journal article" date="2013" name="Science">
        <title>Gene transfer from bacteria and archaea facilitated evolution of an extremophilic eukaryote.</title>
        <authorList>
            <person name="Schonknecht G."/>
            <person name="Chen W.H."/>
            <person name="Ternes C.M."/>
            <person name="Barbier G.G."/>
            <person name="Shrestha R.P."/>
            <person name="Stanke M."/>
            <person name="Brautigam A."/>
            <person name="Baker B.J."/>
            <person name="Banfield J.F."/>
            <person name="Garavito R.M."/>
            <person name="Carr K."/>
            <person name="Wilkerson C."/>
            <person name="Rensing S.A."/>
            <person name="Gagneul D."/>
            <person name="Dickenson N.E."/>
            <person name="Oesterhelt C."/>
            <person name="Lercher M.J."/>
            <person name="Weber A.P."/>
        </authorList>
    </citation>
    <scope>NUCLEOTIDE SEQUENCE [LARGE SCALE GENOMIC DNA]</scope>
    <source>
        <strain evidence="2">074W</strain>
    </source>
</reference>
<dbReference type="KEGG" id="gsl:Gasu_26980"/>
<dbReference type="EMBL" id="KB454504">
    <property type="protein sequence ID" value="EME29912.1"/>
    <property type="molecule type" value="Genomic_DNA"/>
</dbReference>
<gene>
    <name evidence="1" type="ORF">Gasu_26980</name>
</gene>
<organism evidence="1 2">
    <name type="scientific">Galdieria sulphuraria</name>
    <name type="common">Red alga</name>
    <dbReference type="NCBI Taxonomy" id="130081"/>
    <lineage>
        <taxon>Eukaryota</taxon>
        <taxon>Rhodophyta</taxon>
        <taxon>Bangiophyceae</taxon>
        <taxon>Galdieriales</taxon>
        <taxon>Galdieriaceae</taxon>
        <taxon>Galdieria</taxon>
    </lineage>
</organism>
<name>M2XIJ8_GALSU</name>
<sequence length="201" mass="23946">MAGCEYFDALSYEAELGFQRWEEELEQVIGIIRHCIDTADTFHTIKFVKSSKLLAIFSLFTELEDKLWFTQTLQLEKQWRLLREKTDNLKEQAEKLQATVRKNFEAFQQDKTQDKYSVLLTGTCNQVTPLEYLTYLDYISRLVRLQTSEMEQICQNSQFLADVDTFVSKDRRDLEKFAEQSFFQRSEVKDWFLKLGRLRET</sequence>
<dbReference type="Proteomes" id="UP000030680">
    <property type="component" value="Unassembled WGS sequence"/>
</dbReference>
<dbReference type="Gramene" id="EME29912">
    <property type="protein sequence ID" value="EME29912"/>
    <property type="gene ID" value="Gasu_26980"/>
</dbReference>
<evidence type="ECO:0000313" key="2">
    <source>
        <dbReference type="Proteomes" id="UP000030680"/>
    </source>
</evidence>
<dbReference type="AlphaFoldDB" id="M2XIJ8"/>